<keyword evidence="8" id="KW-1185">Reference proteome</keyword>
<evidence type="ECO:0000259" key="5">
    <source>
        <dbReference type="Pfam" id="PF04542"/>
    </source>
</evidence>
<dbReference type="SUPFAM" id="SSF88946">
    <property type="entry name" value="Sigma2 domain of RNA polymerase sigma factors"/>
    <property type="match status" value="1"/>
</dbReference>
<dbReference type="PANTHER" id="PTHR43133:SF45">
    <property type="entry name" value="RNA POLYMERASE ECF-TYPE SIGMA FACTOR"/>
    <property type="match status" value="1"/>
</dbReference>
<dbReference type="InterPro" id="IPR007627">
    <property type="entry name" value="RNA_pol_sigma70_r2"/>
</dbReference>
<accession>A0A1I5YSM0</accession>
<dbReference type="InterPro" id="IPR036388">
    <property type="entry name" value="WH-like_DNA-bd_sf"/>
</dbReference>
<dbReference type="InterPro" id="IPR013249">
    <property type="entry name" value="RNA_pol_sigma70_r4_t2"/>
</dbReference>
<evidence type="ECO:0000256" key="4">
    <source>
        <dbReference type="ARBA" id="ARBA00023163"/>
    </source>
</evidence>
<name>A0A1I5YSM0_HYMAR</name>
<dbReference type="Gene3D" id="1.10.1740.10">
    <property type="match status" value="1"/>
</dbReference>
<dbReference type="AlphaFoldDB" id="A0A1I5YSM0"/>
<evidence type="ECO:0000256" key="1">
    <source>
        <dbReference type="ARBA" id="ARBA00010641"/>
    </source>
</evidence>
<reference evidence="8" key="1">
    <citation type="submission" date="2016-10" db="EMBL/GenBank/DDBJ databases">
        <authorList>
            <person name="Varghese N."/>
            <person name="Submissions S."/>
        </authorList>
    </citation>
    <scope>NUCLEOTIDE SEQUENCE [LARGE SCALE GENOMIC DNA]</scope>
    <source>
        <strain evidence="8">OR362-8,ATCC BAA-1266,JCM 13504</strain>
    </source>
</reference>
<dbReference type="Proteomes" id="UP000199029">
    <property type="component" value="Unassembled WGS sequence"/>
</dbReference>
<dbReference type="Pfam" id="PF04542">
    <property type="entry name" value="Sigma70_r2"/>
    <property type="match status" value="1"/>
</dbReference>
<dbReference type="Pfam" id="PF08281">
    <property type="entry name" value="Sigma70_r4_2"/>
    <property type="match status" value="1"/>
</dbReference>
<dbReference type="InterPro" id="IPR039425">
    <property type="entry name" value="RNA_pol_sigma-70-like"/>
</dbReference>
<keyword evidence="4" id="KW-0804">Transcription</keyword>
<dbReference type="InterPro" id="IPR014284">
    <property type="entry name" value="RNA_pol_sigma-70_dom"/>
</dbReference>
<dbReference type="SUPFAM" id="SSF88659">
    <property type="entry name" value="Sigma3 and sigma4 domains of RNA polymerase sigma factors"/>
    <property type="match status" value="1"/>
</dbReference>
<organism evidence="7 8">
    <name type="scientific">Hymenobacter arizonensis</name>
    <name type="common">Siccationidurans arizonensis</name>
    <dbReference type="NCBI Taxonomy" id="1227077"/>
    <lineage>
        <taxon>Bacteria</taxon>
        <taxon>Pseudomonadati</taxon>
        <taxon>Bacteroidota</taxon>
        <taxon>Cytophagia</taxon>
        <taxon>Cytophagales</taxon>
        <taxon>Hymenobacteraceae</taxon>
        <taxon>Hymenobacter</taxon>
    </lineage>
</organism>
<dbReference type="STRING" id="1227077.SAMN04515668_2403"/>
<feature type="domain" description="RNA polymerase sigma factor 70 region 4 type 2" evidence="6">
    <location>
        <begin position="125"/>
        <end position="172"/>
    </location>
</feature>
<evidence type="ECO:0000313" key="8">
    <source>
        <dbReference type="Proteomes" id="UP000199029"/>
    </source>
</evidence>
<dbReference type="GO" id="GO:0016987">
    <property type="term" value="F:sigma factor activity"/>
    <property type="evidence" value="ECO:0007669"/>
    <property type="project" value="UniProtKB-KW"/>
</dbReference>
<keyword evidence="3" id="KW-0731">Sigma factor</keyword>
<evidence type="ECO:0000313" key="7">
    <source>
        <dbReference type="EMBL" id="SFQ47055.1"/>
    </source>
</evidence>
<dbReference type="GO" id="GO:0006352">
    <property type="term" value="P:DNA-templated transcription initiation"/>
    <property type="evidence" value="ECO:0007669"/>
    <property type="project" value="InterPro"/>
</dbReference>
<dbReference type="CDD" id="cd06171">
    <property type="entry name" value="Sigma70_r4"/>
    <property type="match status" value="1"/>
</dbReference>
<sequence>MPGFGLAINCPKSQPRMSAAPSAEFVAALNEYQPLLRRVARLYCQDSDDRQDLFQEMVLQLWRAWPRYVPQPGAKLSTWLYRIALNVAISNLRQRTRRPVSGELCAEALAVAQAPEAGPDAEDRAALYQAIDQLSEVDKAFVLLYLEDRPYEEMAEILGITQNNVRVKMHRVQEKLRQLLPVTTR</sequence>
<evidence type="ECO:0000259" key="6">
    <source>
        <dbReference type="Pfam" id="PF08281"/>
    </source>
</evidence>
<gene>
    <name evidence="7" type="ORF">SAMN04515668_2403</name>
</gene>
<protein>
    <submittedName>
        <fullName evidence="7">RNA polymerase sigma-70 factor, ECF subfamily</fullName>
    </submittedName>
</protein>
<evidence type="ECO:0000256" key="3">
    <source>
        <dbReference type="ARBA" id="ARBA00023082"/>
    </source>
</evidence>
<dbReference type="InterPro" id="IPR013324">
    <property type="entry name" value="RNA_pol_sigma_r3/r4-like"/>
</dbReference>
<dbReference type="NCBIfam" id="TIGR02937">
    <property type="entry name" value="sigma70-ECF"/>
    <property type="match status" value="1"/>
</dbReference>
<dbReference type="EMBL" id="FOXS01000003">
    <property type="protein sequence ID" value="SFQ47055.1"/>
    <property type="molecule type" value="Genomic_DNA"/>
</dbReference>
<evidence type="ECO:0000256" key="2">
    <source>
        <dbReference type="ARBA" id="ARBA00023015"/>
    </source>
</evidence>
<feature type="domain" description="RNA polymerase sigma-70 region 2" evidence="5">
    <location>
        <begin position="30"/>
        <end position="98"/>
    </location>
</feature>
<dbReference type="PANTHER" id="PTHR43133">
    <property type="entry name" value="RNA POLYMERASE ECF-TYPE SIGMA FACTO"/>
    <property type="match status" value="1"/>
</dbReference>
<comment type="similarity">
    <text evidence="1">Belongs to the sigma-70 factor family. ECF subfamily.</text>
</comment>
<keyword evidence="2" id="KW-0805">Transcription regulation</keyword>
<dbReference type="Gene3D" id="1.10.10.10">
    <property type="entry name" value="Winged helix-like DNA-binding domain superfamily/Winged helix DNA-binding domain"/>
    <property type="match status" value="1"/>
</dbReference>
<dbReference type="GO" id="GO:0003677">
    <property type="term" value="F:DNA binding"/>
    <property type="evidence" value="ECO:0007669"/>
    <property type="project" value="InterPro"/>
</dbReference>
<proteinExistence type="inferred from homology"/>
<dbReference type="InterPro" id="IPR013325">
    <property type="entry name" value="RNA_pol_sigma_r2"/>
</dbReference>